<dbReference type="PANTHER" id="PTHR31900:SF30">
    <property type="entry name" value="SUPERFAMILY PROTEIN, PUTATIVE-RELATED"/>
    <property type="match status" value="1"/>
</dbReference>
<feature type="compositionally biased region" description="Acidic residues" evidence="1">
    <location>
        <begin position="8"/>
        <end position="17"/>
    </location>
</feature>
<dbReference type="EMBL" id="ASHM01019953">
    <property type="protein sequence ID" value="PNY01314.1"/>
    <property type="molecule type" value="Genomic_DNA"/>
</dbReference>
<evidence type="ECO:0000259" key="2">
    <source>
        <dbReference type="SMART" id="SM00579"/>
    </source>
</evidence>
<dbReference type="SMART" id="SM00579">
    <property type="entry name" value="FBD"/>
    <property type="match status" value="1"/>
</dbReference>
<dbReference type="PANTHER" id="PTHR31900">
    <property type="entry name" value="F-BOX/RNI SUPERFAMILY PROTEIN-RELATED"/>
    <property type="match status" value="1"/>
</dbReference>
<dbReference type="InterPro" id="IPR050232">
    <property type="entry name" value="FBL13/AtMIF1-like"/>
</dbReference>
<accession>A0A2K3NE48</accession>
<dbReference type="InterPro" id="IPR006566">
    <property type="entry name" value="FBD"/>
</dbReference>
<reference evidence="3 4" key="2">
    <citation type="journal article" date="2017" name="Front. Plant Sci.">
        <title>Gene Classification and Mining of Molecular Markers Useful in Red Clover (Trifolium pratense) Breeding.</title>
        <authorList>
            <person name="Istvanek J."/>
            <person name="Dluhosova J."/>
            <person name="Dluhos P."/>
            <person name="Patkova L."/>
            <person name="Nedelnik J."/>
            <person name="Repkova J."/>
        </authorList>
    </citation>
    <scope>NUCLEOTIDE SEQUENCE [LARGE SCALE GENOMIC DNA]</scope>
    <source>
        <strain evidence="4">cv. Tatra</strain>
        <tissue evidence="3">Young leaves</tissue>
    </source>
</reference>
<evidence type="ECO:0000313" key="4">
    <source>
        <dbReference type="Proteomes" id="UP000236291"/>
    </source>
</evidence>
<comment type="caution">
    <text evidence="3">The sequence shown here is derived from an EMBL/GenBank/DDBJ whole genome shotgun (WGS) entry which is preliminary data.</text>
</comment>
<proteinExistence type="predicted"/>
<gene>
    <name evidence="3" type="ORF">L195_g024606</name>
</gene>
<protein>
    <submittedName>
        <fullName evidence="3">F-box/FBD/LRR-repeat protein</fullName>
    </submittedName>
</protein>
<dbReference type="Proteomes" id="UP000236291">
    <property type="component" value="Unassembled WGS sequence"/>
</dbReference>
<dbReference type="SUPFAM" id="SSF81383">
    <property type="entry name" value="F-box domain"/>
    <property type="match status" value="1"/>
</dbReference>
<sequence length="245" mass="27516">MKGGKAEVEEEEEEEMGEDRISSLPDDILLNNILSLLPTKTSVTTACLSQRNFAVLVNGVLAFLHNPCDIQKFRLDCAHTFSDDKFREYSVDTWVRAAIGPHLQELNLNLYTEDYGPGYKLPLSLFTSTNLVSLSLYSAIHVHMQNSMPVTLPSLKMLVESPILGWPPQPSVPNCLVSHLTFIQFKGFRGIPDEVSFIDYLLRNGLVLKTMIVADISLDLKMKYHILKLLSDVPRASGMCQLKFD</sequence>
<evidence type="ECO:0000313" key="3">
    <source>
        <dbReference type="EMBL" id="PNY01314.1"/>
    </source>
</evidence>
<dbReference type="AlphaFoldDB" id="A0A2K3NE48"/>
<evidence type="ECO:0000256" key="1">
    <source>
        <dbReference type="SAM" id="MobiDB-lite"/>
    </source>
</evidence>
<feature type="region of interest" description="Disordered" evidence="1">
    <location>
        <begin position="1"/>
        <end position="21"/>
    </location>
</feature>
<reference evidence="3 4" key="1">
    <citation type="journal article" date="2014" name="Am. J. Bot.">
        <title>Genome assembly and annotation for red clover (Trifolium pratense; Fabaceae).</title>
        <authorList>
            <person name="Istvanek J."/>
            <person name="Jaros M."/>
            <person name="Krenek A."/>
            <person name="Repkova J."/>
        </authorList>
    </citation>
    <scope>NUCLEOTIDE SEQUENCE [LARGE SCALE GENOMIC DNA]</scope>
    <source>
        <strain evidence="4">cv. Tatra</strain>
        <tissue evidence="3">Young leaves</tissue>
    </source>
</reference>
<dbReference type="Pfam" id="PF08387">
    <property type="entry name" value="FBD"/>
    <property type="match status" value="1"/>
</dbReference>
<dbReference type="InterPro" id="IPR036047">
    <property type="entry name" value="F-box-like_dom_sf"/>
</dbReference>
<feature type="domain" description="FBD" evidence="2">
    <location>
        <begin position="174"/>
        <end position="245"/>
    </location>
</feature>
<organism evidence="3 4">
    <name type="scientific">Trifolium pratense</name>
    <name type="common">Red clover</name>
    <dbReference type="NCBI Taxonomy" id="57577"/>
    <lineage>
        <taxon>Eukaryota</taxon>
        <taxon>Viridiplantae</taxon>
        <taxon>Streptophyta</taxon>
        <taxon>Embryophyta</taxon>
        <taxon>Tracheophyta</taxon>
        <taxon>Spermatophyta</taxon>
        <taxon>Magnoliopsida</taxon>
        <taxon>eudicotyledons</taxon>
        <taxon>Gunneridae</taxon>
        <taxon>Pentapetalae</taxon>
        <taxon>rosids</taxon>
        <taxon>fabids</taxon>
        <taxon>Fabales</taxon>
        <taxon>Fabaceae</taxon>
        <taxon>Papilionoideae</taxon>
        <taxon>50 kb inversion clade</taxon>
        <taxon>NPAAA clade</taxon>
        <taxon>Hologalegina</taxon>
        <taxon>IRL clade</taxon>
        <taxon>Trifolieae</taxon>
        <taxon>Trifolium</taxon>
    </lineage>
</organism>
<name>A0A2K3NE48_TRIPR</name>